<feature type="active site" description="Nucleophile" evidence="8">
    <location>
        <position position="30"/>
    </location>
</feature>
<dbReference type="NCBIfam" id="TIGR01068">
    <property type="entry name" value="thioredoxin"/>
    <property type="match status" value="1"/>
</dbReference>
<dbReference type="PROSITE" id="PS51352">
    <property type="entry name" value="THIOREDOXIN_2"/>
    <property type="match status" value="1"/>
</dbReference>
<dbReference type="PRINTS" id="PR00421">
    <property type="entry name" value="THIOREDOXIN"/>
</dbReference>
<dbReference type="GO" id="GO:0005829">
    <property type="term" value="C:cytosol"/>
    <property type="evidence" value="ECO:0007669"/>
    <property type="project" value="TreeGrafter"/>
</dbReference>
<evidence type="ECO:0000256" key="9">
    <source>
        <dbReference type="PIRSR" id="PIRSR000077-4"/>
    </source>
</evidence>
<dbReference type="CDD" id="cd02947">
    <property type="entry name" value="TRX_family"/>
    <property type="match status" value="1"/>
</dbReference>
<dbReference type="InterPro" id="IPR005746">
    <property type="entry name" value="Thioredoxin"/>
</dbReference>
<evidence type="ECO:0000256" key="6">
    <source>
        <dbReference type="NCBIfam" id="TIGR01068"/>
    </source>
</evidence>
<feature type="domain" description="Thioredoxin" evidence="10">
    <location>
        <begin position="1"/>
        <end position="107"/>
    </location>
</feature>
<protein>
    <recommendedName>
        <fullName evidence="6 7">Thioredoxin</fullName>
    </recommendedName>
</protein>
<name>A0A4R7J7X4_9ACTN</name>
<feature type="site" description="Contributes to redox potential value" evidence="8">
    <location>
        <position position="32"/>
    </location>
</feature>
<accession>A0A4R7J7X4</accession>
<evidence type="ECO:0000256" key="7">
    <source>
        <dbReference type="PIRNR" id="PIRNR000077"/>
    </source>
</evidence>
<evidence type="ECO:0000256" key="8">
    <source>
        <dbReference type="PIRSR" id="PIRSR000077-1"/>
    </source>
</evidence>
<dbReference type="PANTHER" id="PTHR45663:SF40">
    <property type="entry name" value="THIOREDOXIN 2"/>
    <property type="match status" value="1"/>
</dbReference>
<evidence type="ECO:0000256" key="3">
    <source>
        <dbReference type="ARBA" id="ARBA00022982"/>
    </source>
</evidence>
<dbReference type="AlphaFoldDB" id="A0A4R7J7X4"/>
<feature type="active site" description="Nucleophile" evidence="8">
    <location>
        <position position="33"/>
    </location>
</feature>
<comment type="similarity">
    <text evidence="1 7">Belongs to the thioredoxin family.</text>
</comment>
<organism evidence="11 12">
    <name type="scientific">Naumannella halotolerans</name>
    <dbReference type="NCBI Taxonomy" id="993414"/>
    <lineage>
        <taxon>Bacteria</taxon>
        <taxon>Bacillati</taxon>
        <taxon>Actinomycetota</taxon>
        <taxon>Actinomycetes</taxon>
        <taxon>Propionibacteriales</taxon>
        <taxon>Propionibacteriaceae</taxon>
        <taxon>Naumannella</taxon>
    </lineage>
</organism>
<dbReference type="PIRSF" id="PIRSF000077">
    <property type="entry name" value="Thioredoxin"/>
    <property type="match status" value="1"/>
</dbReference>
<dbReference type="OrthoDB" id="9790390at2"/>
<comment type="caution">
    <text evidence="11">The sequence shown here is derived from an EMBL/GenBank/DDBJ whole genome shotgun (WGS) entry which is preliminary data.</text>
</comment>
<dbReference type="RefSeq" id="WP_133753100.1">
    <property type="nucleotide sequence ID" value="NZ_CP171129.1"/>
</dbReference>
<evidence type="ECO:0000256" key="4">
    <source>
        <dbReference type="ARBA" id="ARBA00023157"/>
    </source>
</evidence>
<evidence type="ECO:0000259" key="10">
    <source>
        <dbReference type="PROSITE" id="PS51352"/>
    </source>
</evidence>
<sequence>MATVDLDTQSFAETVQSSDRVIVDFWADWCQPCKRFGPIFTKASDNEGYGEVVFAKVDTDANQQLAMQLGIQSIPTLMAFHKGDLVFSQPGALNSQQLEQVLDALVQYDGEEPAAETAD</sequence>
<feature type="site" description="Contributes to redox potential value" evidence="8">
    <location>
        <position position="31"/>
    </location>
</feature>
<feature type="site" description="Deprotonates C-terminal active site Cys" evidence="8">
    <location>
        <position position="24"/>
    </location>
</feature>
<keyword evidence="5 9" id="KW-0676">Redox-active center</keyword>
<dbReference type="InterPro" id="IPR013766">
    <property type="entry name" value="Thioredoxin_domain"/>
</dbReference>
<dbReference type="GO" id="GO:0015035">
    <property type="term" value="F:protein-disulfide reductase activity"/>
    <property type="evidence" value="ECO:0007669"/>
    <property type="project" value="UniProtKB-UniRule"/>
</dbReference>
<dbReference type="Pfam" id="PF00085">
    <property type="entry name" value="Thioredoxin"/>
    <property type="match status" value="1"/>
</dbReference>
<keyword evidence="2" id="KW-0813">Transport</keyword>
<dbReference type="SUPFAM" id="SSF52833">
    <property type="entry name" value="Thioredoxin-like"/>
    <property type="match status" value="1"/>
</dbReference>
<evidence type="ECO:0000256" key="5">
    <source>
        <dbReference type="ARBA" id="ARBA00023284"/>
    </source>
</evidence>
<proteinExistence type="inferred from homology"/>
<feature type="disulfide bond" description="Redox-active" evidence="9">
    <location>
        <begin position="30"/>
        <end position="33"/>
    </location>
</feature>
<dbReference type="Gene3D" id="3.40.30.10">
    <property type="entry name" value="Glutaredoxin"/>
    <property type="match status" value="1"/>
</dbReference>
<keyword evidence="4 9" id="KW-1015">Disulfide bond</keyword>
<keyword evidence="12" id="KW-1185">Reference proteome</keyword>
<dbReference type="InterPro" id="IPR036249">
    <property type="entry name" value="Thioredoxin-like_sf"/>
</dbReference>
<evidence type="ECO:0000256" key="2">
    <source>
        <dbReference type="ARBA" id="ARBA00022448"/>
    </source>
</evidence>
<evidence type="ECO:0000313" key="11">
    <source>
        <dbReference type="EMBL" id="TDT32459.1"/>
    </source>
</evidence>
<keyword evidence="3" id="KW-0249">Electron transport</keyword>
<evidence type="ECO:0000313" key="12">
    <source>
        <dbReference type="Proteomes" id="UP000295371"/>
    </source>
</evidence>
<dbReference type="EMBL" id="SOAW01000001">
    <property type="protein sequence ID" value="TDT32459.1"/>
    <property type="molecule type" value="Genomic_DNA"/>
</dbReference>
<reference evidence="11 12" key="1">
    <citation type="submission" date="2019-03" db="EMBL/GenBank/DDBJ databases">
        <title>Genomic Encyclopedia of Archaeal and Bacterial Type Strains, Phase II (KMG-II): from individual species to whole genera.</title>
        <authorList>
            <person name="Goeker M."/>
        </authorList>
    </citation>
    <scope>NUCLEOTIDE SEQUENCE [LARGE SCALE GENOMIC DNA]</scope>
    <source>
        <strain evidence="11 12">DSM 24323</strain>
    </source>
</reference>
<gene>
    <name evidence="11" type="ORF">CLV29_0034</name>
</gene>
<dbReference type="PANTHER" id="PTHR45663">
    <property type="entry name" value="GEO12009P1"/>
    <property type="match status" value="1"/>
</dbReference>
<evidence type="ECO:0000256" key="1">
    <source>
        <dbReference type="ARBA" id="ARBA00008987"/>
    </source>
</evidence>
<dbReference type="Proteomes" id="UP000295371">
    <property type="component" value="Unassembled WGS sequence"/>
</dbReference>